<organism evidence="2 3">
    <name type="scientific">Leersia perrieri</name>
    <dbReference type="NCBI Taxonomy" id="77586"/>
    <lineage>
        <taxon>Eukaryota</taxon>
        <taxon>Viridiplantae</taxon>
        <taxon>Streptophyta</taxon>
        <taxon>Embryophyta</taxon>
        <taxon>Tracheophyta</taxon>
        <taxon>Spermatophyta</taxon>
        <taxon>Magnoliopsida</taxon>
        <taxon>Liliopsida</taxon>
        <taxon>Poales</taxon>
        <taxon>Poaceae</taxon>
        <taxon>BOP clade</taxon>
        <taxon>Oryzoideae</taxon>
        <taxon>Oryzeae</taxon>
        <taxon>Oryzinae</taxon>
        <taxon>Leersia</taxon>
    </lineage>
</organism>
<dbReference type="Pfam" id="PF24758">
    <property type="entry name" value="LRR_At5g56370"/>
    <property type="match status" value="1"/>
</dbReference>
<dbReference type="EnsemblPlants" id="LPERR08G07670.1">
    <property type="protein sequence ID" value="LPERR08G07670.1"/>
    <property type="gene ID" value="LPERR08G07670"/>
</dbReference>
<name>A0A0D9X663_9ORYZ</name>
<proteinExistence type="predicted"/>
<dbReference type="Proteomes" id="UP000032180">
    <property type="component" value="Chromosome 8"/>
</dbReference>
<dbReference type="InterPro" id="IPR032675">
    <property type="entry name" value="LRR_dom_sf"/>
</dbReference>
<sequence>MEQGVESFDLKLHQQDLSHVYWFTDSDDDDSMRTVIALHELPGSAKLETMDLSLSKLYLRLPSGANAQLPAFDSLVDLSLQCIRLEGGSRHRLGQLLSSSCCPKLQKLRLVRVTGMTELHLYSPTLRVLDMDCYNITLDVLTVIAPRLEEFICNVNWQYIGKEGQLRIGDMPCVWNLGELRLSSHGYLVEDDGFNNGPIQLLQCCSAVERLGVCLVSSFEEFYAGEEEEDEEEELVDNLMKDIPQLSHVRSLTVRANPMSEDALMTGLSCLLTRCTSTRYLHLNMDNDVLVKGTASNDQTNYLSISLPHLREIEISGLQGLKCETSLMEWLHASAPTLSKVKLTFCRTLAQRKHRKEHRNLLPRNPFAEVGRWAAASNRRNCGTFVWTPMSEER</sequence>
<feature type="domain" description="F-box/LRR-repeat protein 15/At3g58940/PEG3-like LRR" evidence="1">
    <location>
        <begin position="53"/>
        <end position="195"/>
    </location>
</feature>
<dbReference type="Gene3D" id="3.80.10.10">
    <property type="entry name" value="Ribonuclease Inhibitor"/>
    <property type="match status" value="1"/>
</dbReference>
<dbReference type="PANTHER" id="PTHR34709:SF28">
    <property type="entry name" value="OS08G0272601 PROTEIN"/>
    <property type="match status" value="1"/>
</dbReference>
<evidence type="ECO:0000259" key="1">
    <source>
        <dbReference type="Pfam" id="PF24758"/>
    </source>
</evidence>
<dbReference type="HOGENOM" id="CLU_017148_3_2_1"/>
<dbReference type="InterPro" id="IPR055312">
    <property type="entry name" value="FBL15-like"/>
</dbReference>
<protein>
    <recommendedName>
        <fullName evidence="1">F-box/LRR-repeat protein 15/At3g58940/PEG3-like LRR domain-containing protein</fullName>
    </recommendedName>
</protein>
<dbReference type="SUPFAM" id="SSF52047">
    <property type="entry name" value="RNI-like"/>
    <property type="match status" value="1"/>
</dbReference>
<evidence type="ECO:0000313" key="3">
    <source>
        <dbReference type="Proteomes" id="UP000032180"/>
    </source>
</evidence>
<keyword evidence="3" id="KW-1185">Reference proteome</keyword>
<dbReference type="InterPro" id="IPR055411">
    <property type="entry name" value="LRR_FXL15/At3g58940/PEG3-like"/>
</dbReference>
<accession>A0A0D9X663</accession>
<dbReference type="Gramene" id="LPERR08G07670.1">
    <property type="protein sequence ID" value="LPERR08G07670.1"/>
    <property type="gene ID" value="LPERR08G07670"/>
</dbReference>
<reference evidence="2" key="3">
    <citation type="submission" date="2015-04" db="UniProtKB">
        <authorList>
            <consortium name="EnsemblPlants"/>
        </authorList>
    </citation>
    <scope>IDENTIFICATION</scope>
</reference>
<dbReference type="PANTHER" id="PTHR34709">
    <property type="entry name" value="OS10G0396666 PROTEIN"/>
    <property type="match status" value="1"/>
</dbReference>
<reference evidence="2 3" key="1">
    <citation type="submission" date="2012-08" db="EMBL/GenBank/DDBJ databases">
        <title>Oryza genome evolution.</title>
        <authorList>
            <person name="Wing R.A."/>
        </authorList>
    </citation>
    <scope>NUCLEOTIDE SEQUENCE</scope>
</reference>
<reference evidence="3" key="2">
    <citation type="submission" date="2013-12" db="EMBL/GenBank/DDBJ databases">
        <authorList>
            <person name="Yu Y."/>
            <person name="Lee S."/>
            <person name="de Baynast K."/>
            <person name="Wissotski M."/>
            <person name="Liu L."/>
            <person name="Talag J."/>
            <person name="Goicoechea J."/>
            <person name="Angelova A."/>
            <person name="Jetty R."/>
            <person name="Kudrna D."/>
            <person name="Golser W."/>
            <person name="Rivera L."/>
            <person name="Zhang J."/>
            <person name="Wing R."/>
        </authorList>
    </citation>
    <scope>NUCLEOTIDE SEQUENCE</scope>
</reference>
<evidence type="ECO:0000313" key="2">
    <source>
        <dbReference type="EnsemblPlants" id="LPERR08G07670.1"/>
    </source>
</evidence>
<dbReference type="AlphaFoldDB" id="A0A0D9X663"/>